<keyword evidence="1" id="KW-0812">Transmembrane</keyword>
<evidence type="ECO:0000313" key="3">
    <source>
        <dbReference type="Proteomes" id="UP000565572"/>
    </source>
</evidence>
<evidence type="ECO:0000256" key="1">
    <source>
        <dbReference type="SAM" id="Phobius"/>
    </source>
</evidence>
<name>A0A7W5JUQ6_9ACTN</name>
<dbReference type="AlphaFoldDB" id="A0A7W5JUQ6"/>
<dbReference type="RefSeq" id="WP_183337535.1">
    <property type="nucleotide sequence ID" value="NZ_JACHZG010000001.1"/>
</dbReference>
<sequence length="172" mass="17868">MVTRRRTALTAGLGVLVVVIGVLVLRAPAAQAEVGWFSYDGPPSQDFLDGLVAWNRTRAAGAVLVMVGLLVLARLLGLVAAARGLAPARLGGRVLVLAALLVVGGLASFVVLGRLDRTEATVSISKFRPGYHQVFATTVWTQQQAAAALVAATGLVLAAVGVGLRKRIRPRA</sequence>
<reference evidence="2 3" key="1">
    <citation type="submission" date="2020-08" db="EMBL/GenBank/DDBJ databases">
        <title>Sequencing the genomes of 1000 actinobacteria strains.</title>
        <authorList>
            <person name="Klenk H.-P."/>
        </authorList>
    </citation>
    <scope>NUCLEOTIDE SEQUENCE [LARGE SCALE GENOMIC DNA]</scope>
    <source>
        <strain evidence="2 3">DSM 11053</strain>
    </source>
</reference>
<accession>A0A7W5JUQ6</accession>
<feature type="transmembrane region" description="Helical" evidence="1">
    <location>
        <begin position="145"/>
        <end position="164"/>
    </location>
</feature>
<dbReference type="EMBL" id="JACHZG010000001">
    <property type="protein sequence ID" value="MBB3326623.1"/>
    <property type="molecule type" value="Genomic_DNA"/>
</dbReference>
<keyword evidence="1" id="KW-1133">Transmembrane helix</keyword>
<keyword evidence="1" id="KW-0472">Membrane</keyword>
<proteinExistence type="predicted"/>
<gene>
    <name evidence="2" type="ORF">FHX39_001567</name>
</gene>
<organism evidence="2 3">
    <name type="scientific">Microlunatus antarcticus</name>
    <dbReference type="NCBI Taxonomy" id="53388"/>
    <lineage>
        <taxon>Bacteria</taxon>
        <taxon>Bacillati</taxon>
        <taxon>Actinomycetota</taxon>
        <taxon>Actinomycetes</taxon>
        <taxon>Propionibacteriales</taxon>
        <taxon>Propionibacteriaceae</taxon>
        <taxon>Microlunatus</taxon>
    </lineage>
</organism>
<comment type="caution">
    <text evidence="2">The sequence shown here is derived from an EMBL/GenBank/DDBJ whole genome shotgun (WGS) entry which is preliminary data.</text>
</comment>
<dbReference type="Proteomes" id="UP000565572">
    <property type="component" value="Unassembled WGS sequence"/>
</dbReference>
<keyword evidence="3" id="KW-1185">Reference proteome</keyword>
<feature type="transmembrane region" description="Helical" evidence="1">
    <location>
        <begin position="59"/>
        <end position="82"/>
    </location>
</feature>
<evidence type="ECO:0000313" key="2">
    <source>
        <dbReference type="EMBL" id="MBB3326623.1"/>
    </source>
</evidence>
<feature type="transmembrane region" description="Helical" evidence="1">
    <location>
        <begin position="94"/>
        <end position="113"/>
    </location>
</feature>
<protein>
    <submittedName>
        <fullName evidence="2">Uncharacterized protein</fullName>
    </submittedName>
</protein>